<comment type="caution">
    <text evidence="3">The sequence shown here is derived from an EMBL/GenBank/DDBJ whole genome shotgun (WGS) entry which is preliminary data.</text>
</comment>
<dbReference type="STRING" id="1423778.FC70_GL001376"/>
<accession>A0A0R1RK56</accession>
<dbReference type="EMBL" id="AZFE01000032">
    <property type="protein sequence ID" value="KRL54581.1"/>
    <property type="molecule type" value="Genomic_DNA"/>
</dbReference>
<evidence type="ECO:0000259" key="1">
    <source>
        <dbReference type="Pfam" id="PF06054"/>
    </source>
</evidence>
<feature type="domain" description="Competence protein CoiA-like N-terminal" evidence="2">
    <location>
        <begin position="19"/>
        <end position="56"/>
    </location>
</feature>
<dbReference type="Proteomes" id="UP000051697">
    <property type="component" value="Unassembled WGS sequence"/>
</dbReference>
<evidence type="ECO:0000313" key="4">
    <source>
        <dbReference type="Proteomes" id="UP000051697"/>
    </source>
</evidence>
<dbReference type="InterPro" id="IPR010330">
    <property type="entry name" value="CoiA_nuc"/>
</dbReference>
<gene>
    <name evidence="3" type="ORF">FC70_GL001376</name>
</gene>
<sequence>MGDEMLLAKLNGKIVTANQSLNRKYKYYCLVCGELVVFKCGHVMMPYFAHRKGSDCVGSEGETSEHLLGKKQIFNWAEKMGYQPQYEVYFKKIKQRPDILVEVDGYKVAIEFQCSPLSHARLYERNQGYRKLGIKFIWALGAPYRRKMRDEKVAQFTQVINQQLCIVFWNTQTASFEFNRSFNSIELINNQQPYKITLSQTETISKKIITRAPDIKRIAELCYMQQHDLRLIPIVAHYQKDDWPLMSVKRTFFQTELLLKLEQFELKTLWTKTDWLLLLGSIAKGNWLSFECVRQIKRYQQRYLIEFTNELIAAAIIRTQDELIYLNQYPVWFQSEFEKNEQIKNVP</sequence>
<dbReference type="Pfam" id="PF06054">
    <property type="entry name" value="CoiA_nuc"/>
    <property type="match status" value="1"/>
</dbReference>
<proteinExistence type="predicted"/>
<dbReference type="Pfam" id="PF25164">
    <property type="entry name" value="CoiA_N"/>
    <property type="match status" value="1"/>
</dbReference>
<keyword evidence="4" id="KW-1185">Reference proteome</keyword>
<evidence type="ECO:0000259" key="2">
    <source>
        <dbReference type="Pfam" id="PF25164"/>
    </source>
</evidence>
<dbReference type="PATRIC" id="fig|1423778.4.peg.1412"/>
<dbReference type="AlphaFoldDB" id="A0A0R1RK56"/>
<name>A0A0R1RK56_9LACO</name>
<feature type="domain" description="Competence protein CoiA nuclease-like" evidence="1">
    <location>
        <begin position="62"/>
        <end position="186"/>
    </location>
</feature>
<reference evidence="3 4" key="1">
    <citation type="journal article" date="2015" name="Genome Announc.">
        <title>Expanding the biotechnology potential of lactobacilli through comparative genomics of 213 strains and associated genera.</title>
        <authorList>
            <person name="Sun Z."/>
            <person name="Harris H.M."/>
            <person name="McCann A."/>
            <person name="Guo C."/>
            <person name="Argimon S."/>
            <person name="Zhang W."/>
            <person name="Yang X."/>
            <person name="Jeffery I.B."/>
            <person name="Cooney J.C."/>
            <person name="Kagawa T.F."/>
            <person name="Liu W."/>
            <person name="Song Y."/>
            <person name="Salvetti E."/>
            <person name="Wrobel A."/>
            <person name="Rasinkangas P."/>
            <person name="Parkhill J."/>
            <person name="Rea M.C."/>
            <person name="O'Sullivan O."/>
            <person name="Ritari J."/>
            <person name="Douillard F.P."/>
            <person name="Paul Ross R."/>
            <person name="Yang R."/>
            <person name="Briner A.E."/>
            <person name="Felis G.E."/>
            <person name="de Vos W.M."/>
            <person name="Barrangou R."/>
            <person name="Klaenhammer T.R."/>
            <person name="Caufield P.W."/>
            <person name="Cui Y."/>
            <person name="Zhang H."/>
            <person name="O'Toole P.W."/>
        </authorList>
    </citation>
    <scope>NUCLEOTIDE SEQUENCE [LARGE SCALE GENOMIC DNA]</scope>
    <source>
        <strain evidence="3 4">DSM 15707</strain>
    </source>
</reference>
<protein>
    <submittedName>
        <fullName evidence="3">Competence CoiA family protein</fullName>
    </submittedName>
</protein>
<dbReference type="InterPro" id="IPR057253">
    <property type="entry name" value="CoiA-like_N"/>
</dbReference>
<evidence type="ECO:0000313" key="3">
    <source>
        <dbReference type="EMBL" id="KRL54581.1"/>
    </source>
</evidence>
<organism evidence="3 4">
    <name type="scientific">Paucilactobacillus oligofermentans DSM 15707 = LMG 22743</name>
    <dbReference type="NCBI Taxonomy" id="1423778"/>
    <lineage>
        <taxon>Bacteria</taxon>
        <taxon>Bacillati</taxon>
        <taxon>Bacillota</taxon>
        <taxon>Bacilli</taxon>
        <taxon>Lactobacillales</taxon>
        <taxon>Lactobacillaceae</taxon>
        <taxon>Paucilactobacillus</taxon>
    </lineage>
</organism>